<sequence length="368" mass="40229">MPNGKPPFRADHVGSLLRPVPLREARAAQAPELRATEDACIRDAIAEQKAVGLKAVTDGEYRRAFWHFDFLAKLGGVEMYEADQGIQFKGGQTKAYGLKVTGPIRYEGHPFVDDFRFVAANTGDPNGGNAVAKQTIPSPSVLHFRGGRRAVDTHTYPEMAGFFADLGAAYAAAVQDFAAAGCRYLQLDEVNIAYLCDPEQLAQLKNRGEQVEGLLETYATLINTAVAGRPSDMVVSMHLCRGNFRSMHIASGGYDPVAEVLFNGINVDAYFMEYDTERAGSFAPLRFLPKGKTVVLGLVTSKTGELESKDDLKRRIEEAAKHAPLDQLAISPQCGFASTEEGNLLSVEQQWAKLRLCIEVAREVWGEV</sequence>
<dbReference type="EMBL" id="NRSG01000059">
    <property type="protein sequence ID" value="MBK1658618.1"/>
    <property type="molecule type" value="Genomic_DNA"/>
</dbReference>
<dbReference type="CDD" id="cd03311">
    <property type="entry name" value="CIMS_C_terminal_like"/>
    <property type="match status" value="1"/>
</dbReference>
<dbReference type="InterPro" id="IPR038071">
    <property type="entry name" value="UROD/MetE-like_sf"/>
</dbReference>
<dbReference type="PANTHER" id="PTHR43844">
    <property type="entry name" value="METHIONINE SYNTHASE"/>
    <property type="match status" value="1"/>
</dbReference>
<dbReference type="RefSeq" id="WP_133220074.1">
    <property type="nucleotide sequence ID" value="NZ_NRSG01000059.1"/>
</dbReference>
<dbReference type="Gene3D" id="3.20.20.210">
    <property type="match status" value="1"/>
</dbReference>
<feature type="domain" description="Cobalamin-independent methionine synthase MetE C-terminal/archaeal" evidence="1">
    <location>
        <begin position="37"/>
        <end position="340"/>
    </location>
</feature>
<evidence type="ECO:0000313" key="2">
    <source>
        <dbReference type="EMBL" id="MBK1658618.1"/>
    </source>
</evidence>
<proteinExistence type="predicted"/>
<accession>A0ABS1CW65</accession>
<dbReference type="NCBIfam" id="NF005085">
    <property type="entry name" value="PRK06520.1"/>
    <property type="match status" value="1"/>
</dbReference>
<dbReference type="SUPFAM" id="SSF51726">
    <property type="entry name" value="UROD/MetE-like"/>
    <property type="match status" value="1"/>
</dbReference>
<name>A0ABS1CW65_9PROT</name>
<dbReference type="InterPro" id="IPR002629">
    <property type="entry name" value="Met_Synth_C/arc"/>
</dbReference>
<dbReference type="Proteomes" id="UP000697995">
    <property type="component" value="Unassembled WGS sequence"/>
</dbReference>
<gene>
    <name evidence="2" type="ORF">CKO45_10275</name>
</gene>
<organism evidence="2 3">
    <name type="scientific">Paracraurococcus ruber</name>
    <dbReference type="NCBI Taxonomy" id="77675"/>
    <lineage>
        <taxon>Bacteria</taxon>
        <taxon>Pseudomonadati</taxon>
        <taxon>Pseudomonadota</taxon>
        <taxon>Alphaproteobacteria</taxon>
        <taxon>Acetobacterales</taxon>
        <taxon>Roseomonadaceae</taxon>
        <taxon>Paracraurococcus</taxon>
    </lineage>
</organism>
<dbReference type="PANTHER" id="PTHR43844:SF1">
    <property type="entry name" value="METHIONINE SYNTHASE"/>
    <property type="match status" value="1"/>
</dbReference>
<dbReference type="Pfam" id="PF01717">
    <property type="entry name" value="Meth_synt_2"/>
    <property type="match status" value="1"/>
</dbReference>
<evidence type="ECO:0000313" key="3">
    <source>
        <dbReference type="Proteomes" id="UP000697995"/>
    </source>
</evidence>
<protein>
    <submittedName>
        <fullName evidence="2">5-methyltetrahydropteroyltriglutamate--homocysteine S-methyltransferase</fullName>
    </submittedName>
</protein>
<comment type="caution">
    <text evidence="2">The sequence shown here is derived from an EMBL/GenBank/DDBJ whole genome shotgun (WGS) entry which is preliminary data.</text>
</comment>
<reference evidence="2 3" key="1">
    <citation type="journal article" date="2020" name="Microorganisms">
        <title>Osmotic Adaptation and Compatible Solute Biosynthesis of Phototrophic Bacteria as Revealed from Genome Analyses.</title>
        <authorList>
            <person name="Imhoff J.F."/>
            <person name="Rahn T."/>
            <person name="Kunzel S."/>
            <person name="Keller A."/>
            <person name="Neulinger S.C."/>
        </authorList>
    </citation>
    <scope>NUCLEOTIDE SEQUENCE [LARGE SCALE GENOMIC DNA]</scope>
    <source>
        <strain evidence="2 3">DSM 15382</strain>
    </source>
</reference>
<keyword evidence="3" id="KW-1185">Reference proteome</keyword>
<evidence type="ECO:0000259" key="1">
    <source>
        <dbReference type="Pfam" id="PF01717"/>
    </source>
</evidence>